<dbReference type="PANTHER" id="PTHR34982:SF1">
    <property type="entry name" value="FLAGELLAR ASSEMBLY PROTEIN FLIH"/>
    <property type="match status" value="1"/>
</dbReference>
<evidence type="ECO:0000256" key="6">
    <source>
        <dbReference type="ARBA" id="ARBA00022490"/>
    </source>
</evidence>
<dbReference type="GO" id="GO:0005829">
    <property type="term" value="C:cytosol"/>
    <property type="evidence" value="ECO:0007669"/>
    <property type="project" value="TreeGrafter"/>
</dbReference>
<dbReference type="RefSeq" id="WP_183909904.1">
    <property type="nucleotide sequence ID" value="NZ_JACHXZ010000002.1"/>
</dbReference>
<evidence type="ECO:0000256" key="1">
    <source>
        <dbReference type="ARBA" id="ARBA00003041"/>
    </source>
</evidence>
<feature type="compositionally biased region" description="Basic and acidic residues" evidence="11">
    <location>
        <begin position="28"/>
        <end position="44"/>
    </location>
</feature>
<dbReference type="InterPro" id="IPR051472">
    <property type="entry name" value="T3SS_Stator/FliH"/>
</dbReference>
<dbReference type="AlphaFoldDB" id="A0A839UL90"/>
<proteinExistence type="inferred from homology"/>
<dbReference type="Proteomes" id="UP000559987">
    <property type="component" value="Unassembled WGS sequence"/>
</dbReference>
<dbReference type="PRINTS" id="PR01003">
    <property type="entry name" value="FLGFLIH"/>
</dbReference>
<evidence type="ECO:0000256" key="10">
    <source>
        <dbReference type="SAM" id="Coils"/>
    </source>
</evidence>
<keyword evidence="10" id="KW-0175">Coiled coil</keyword>
<keyword evidence="13" id="KW-0969">Cilium</keyword>
<dbReference type="GO" id="GO:0044781">
    <property type="term" value="P:bacterial-type flagellum organization"/>
    <property type="evidence" value="ECO:0007669"/>
    <property type="project" value="UniProtKB-KW"/>
</dbReference>
<dbReference type="InterPro" id="IPR018035">
    <property type="entry name" value="Flagellar_FliH/T3SS_HrpE"/>
</dbReference>
<evidence type="ECO:0000256" key="4">
    <source>
        <dbReference type="ARBA" id="ARBA00016507"/>
    </source>
</evidence>
<feature type="region of interest" description="Disordered" evidence="11">
    <location>
        <begin position="248"/>
        <end position="314"/>
    </location>
</feature>
<evidence type="ECO:0000256" key="7">
    <source>
        <dbReference type="ARBA" id="ARBA00022795"/>
    </source>
</evidence>
<keyword evidence="14" id="KW-1185">Reference proteome</keyword>
<dbReference type="PANTHER" id="PTHR34982">
    <property type="entry name" value="YOP PROTEINS TRANSLOCATION PROTEIN L"/>
    <property type="match status" value="1"/>
</dbReference>
<keyword evidence="9" id="KW-1006">Bacterial flagellum protein export</keyword>
<evidence type="ECO:0000256" key="8">
    <source>
        <dbReference type="ARBA" id="ARBA00022927"/>
    </source>
</evidence>
<comment type="subcellular location">
    <subcellularLocation>
        <location evidence="2">Cytoplasm</location>
    </subcellularLocation>
</comment>
<keyword evidence="6" id="KW-0963">Cytoplasm</keyword>
<feature type="domain" description="Flagellar assembly protein FliH/Type III secretion system HrpE" evidence="12">
    <location>
        <begin position="113"/>
        <end position="238"/>
    </location>
</feature>
<reference evidence="13 14" key="1">
    <citation type="submission" date="2020-08" db="EMBL/GenBank/DDBJ databases">
        <title>Genomic Encyclopedia of Type Strains, Phase III (KMG-III): the genomes of soil and plant-associated and newly described type strains.</title>
        <authorList>
            <person name="Whitman W."/>
        </authorList>
    </citation>
    <scope>NUCLEOTIDE SEQUENCE [LARGE SCALE GENOMIC DNA]</scope>
    <source>
        <strain evidence="13 14">CECT 8571</strain>
    </source>
</reference>
<organism evidence="13 14">
    <name type="scientific">Simiduia aestuariiviva</name>
    <dbReference type="NCBI Taxonomy" id="1510459"/>
    <lineage>
        <taxon>Bacteria</taxon>
        <taxon>Pseudomonadati</taxon>
        <taxon>Pseudomonadota</taxon>
        <taxon>Gammaproteobacteria</taxon>
        <taxon>Cellvibrionales</taxon>
        <taxon>Cellvibrionaceae</taxon>
        <taxon>Simiduia</taxon>
    </lineage>
</organism>
<accession>A0A839UL90</accession>
<keyword evidence="13" id="KW-0966">Cell projection</keyword>
<comment type="similarity">
    <text evidence="3">Belongs to the FliH family.</text>
</comment>
<comment type="function">
    <text evidence="1">Needed for flagellar regrowth and assembly.</text>
</comment>
<evidence type="ECO:0000256" key="3">
    <source>
        <dbReference type="ARBA" id="ARBA00006602"/>
    </source>
</evidence>
<evidence type="ECO:0000256" key="9">
    <source>
        <dbReference type="ARBA" id="ARBA00023225"/>
    </source>
</evidence>
<dbReference type="Pfam" id="PF02108">
    <property type="entry name" value="FliH"/>
    <property type="match status" value="1"/>
</dbReference>
<protein>
    <recommendedName>
        <fullName evidence="4">Flagellar assembly protein FliH</fullName>
    </recommendedName>
</protein>
<evidence type="ECO:0000313" key="14">
    <source>
        <dbReference type="Proteomes" id="UP000559987"/>
    </source>
</evidence>
<keyword evidence="8" id="KW-0653">Protein transport</keyword>
<gene>
    <name evidence="13" type="ORF">FHS30_001607</name>
</gene>
<evidence type="ECO:0000259" key="12">
    <source>
        <dbReference type="Pfam" id="PF02108"/>
    </source>
</evidence>
<feature type="region of interest" description="Disordered" evidence="11">
    <location>
        <begin position="28"/>
        <end position="47"/>
    </location>
</feature>
<dbReference type="GO" id="GO:0003774">
    <property type="term" value="F:cytoskeletal motor activity"/>
    <property type="evidence" value="ECO:0007669"/>
    <property type="project" value="InterPro"/>
</dbReference>
<dbReference type="GO" id="GO:0015031">
    <property type="term" value="P:protein transport"/>
    <property type="evidence" value="ECO:0007669"/>
    <property type="project" value="UniProtKB-KW"/>
</dbReference>
<evidence type="ECO:0000313" key="13">
    <source>
        <dbReference type="EMBL" id="MBB3168423.1"/>
    </source>
</evidence>
<feature type="compositionally biased region" description="Acidic residues" evidence="11">
    <location>
        <begin position="305"/>
        <end position="314"/>
    </location>
</feature>
<keyword evidence="5" id="KW-0813">Transport</keyword>
<sequence>MTTANKNYIPAEQAGSAVTWLLPEVGRGERVPSAEKEARDREANEAAAAKEVIEDVPPLKLPTAAEIEAVMDAARQDGYDAGFQAGLNEGMAEGRQQGESRAYQESQQQLQRLQAQLSELVAQFAPPASAHRESLQSILVNLVQRLTAKLVLTELNTPSPHIENLVQSCLAKLPVLQGGTLPKVYLHPDDLAYLHGESLMADIVQRCEWLPDSDISPGGCRISTPASHLDATIEARLAAVLESFEQGQLAGPEGPGDPLEIDADEPPEMESDMPKVAMTSPEPSAATPPPSDQDSGLTSSHDDEFPPSESDDVD</sequence>
<keyword evidence="13" id="KW-0282">Flagellum</keyword>
<dbReference type="GO" id="GO:0071973">
    <property type="term" value="P:bacterial-type flagellum-dependent cell motility"/>
    <property type="evidence" value="ECO:0007669"/>
    <property type="project" value="InterPro"/>
</dbReference>
<comment type="caution">
    <text evidence="13">The sequence shown here is derived from an EMBL/GenBank/DDBJ whole genome shotgun (WGS) entry which is preliminary data.</text>
</comment>
<evidence type="ECO:0000256" key="11">
    <source>
        <dbReference type="SAM" id="MobiDB-lite"/>
    </source>
</evidence>
<feature type="compositionally biased region" description="Acidic residues" evidence="11">
    <location>
        <begin position="259"/>
        <end position="271"/>
    </location>
</feature>
<name>A0A839UL90_9GAMM</name>
<evidence type="ECO:0000256" key="2">
    <source>
        <dbReference type="ARBA" id="ARBA00004496"/>
    </source>
</evidence>
<evidence type="ECO:0000256" key="5">
    <source>
        <dbReference type="ARBA" id="ARBA00022448"/>
    </source>
</evidence>
<feature type="coiled-coil region" evidence="10">
    <location>
        <begin position="96"/>
        <end position="123"/>
    </location>
</feature>
<dbReference type="GO" id="GO:0009288">
    <property type="term" value="C:bacterial-type flagellum"/>
    <property type="evidence" value="ECO:0007669"/>
    <property type="project" value="InterPro"/>
</dbReference>
<dbReference type="InterPro" id="IPR000563">
    <property type="entry name" value="Flag_FliH"/>
</dbReference>
<dbReference type="EMBL" id="JACHXZ010000002">
    <property type="protein sequence ID" value="MBB3168423.1"/>
    <property type="molecule type" value="Genomic_DNA"/>
</dbReference>
<keyword evidence="7" id="KW-1005">Bacterial flagellum biogenesis</keyword>